<dbReference type="GeneID" id="90074637"/>
<evidence type="ECO:0000256" key="1">
    <source>
        <dbReference type="SAM" id="MobiDB-lite"/>
    </source>
</evidence>
<dbReference type="AlphaFoldDB" id="A0AAV5QPX4"/>
<feature type="compositionally biased region" description="Basic residues" evidence="1">
    <location>
        <begin position="10"/>
        <end position="21"/>
    </location>
</feature>
<organism evidence="2 3">
    <name type="scientific">Saccharomycopsis crataegensis</name>
    <dbReference type="NCBI Taxonomy" id="43959"/>
    <lineage>
        <taxon>Eukaryota</taxon>
        <taxon>Fungi</taxon>
        <taxon>Dikarya</taxon>
        <taxon>Ascomycota</taxon>
        <taxon>Saccharomycotina</taxon>
        <taxon>Saccharomycetes</taxon>
        <taxon>Saccharomycopsidaceae</taxon>
        <taxon>Saccharomycopsis</taxon>
    </lineage>
</organism>
<name>A0AAV5QPX4_9ASCO</name>
<dbReference type="Proteomes" id="UP001360560">
    <property type="component" value="Unassembled WGS sequence"/>
</dbReference>
<gene>
    <name evidence="2" type="ORF">DASC09_039870</name>
</gene>
<sequence>MTKPTTSKKLNNKKTAGKKKFASNASICKSTGSSTKDKNKKRQLQSKNSKLIANLDNDLTSIVRETLEGQKQDSGKASSLKDLQQLKEKDTETIRIAEEQEKQVNSDLLQQLQSIDNIKL</sequence>
<evidence type="ECO:0000313" key="3">
    <source>
        <dbReference type="Proteomes" id="UP001360560"/>
    </source>
</evidence>
<dbReference type="EMBL" id="BTFZ01000011">
    <property type="protein sequence ID" value="GMM36662.1"/>
    <property type="molecule type" value="Genomic_DNA"/>
</dbReference>
<feature type="compositionally biased region" description="Polar residues" evidence="1">
    <location>
        <begin position="23"/>
        <end position="34"/>
    </location>
</feature>
<feature type="region of interest" description="Disordered" evidence="1">
    <location>
        <begin position="1"/>
        <end position="50"/>
    </location>
</feature>
<evidence type="ECO:0000313" key="2">
    <source>
        <dbReference type="EMBL" id="GMM36662.1"/>
    </source>
</evidence>
<proteinExistence type="predicted"/>
<accession>A0AAV5QPX4</accession>
<protein>
    <submittedName>
        <fullName evidence="2">Uncharacterized protein</fullName>
    </submittedName>
</protein>
<comment type="caution">
    <text evidence="2">The sequence shown here is derived from an EMBL/GenBank/DDBJ whole genome shotgun (WGS) entry which is preliminary data.</text>
</comment>
<keyword evidence="3" id="KW-1185">Reference proteome</keyword>
<reference evidence="2 3" key="1">
    <citation type="journal article" date="2023" name="Elife">
        <title>Identification of key yeast species and microbe-microbe interactions impacting larval growth of Drosophila in the wild.</title>
        <authorList>
            <person name="Mure A."/>
            <person name="Sugiura Y."/>
            <person name="Maeda R."/>
            <person name="Honda K."/>
            <person name="Sakurai N."/>
            <person name="Takahashi Y."/>
            <person name="Watada M."/>
            <person name="Katoh T."/>
            <person name="Gotoh A."/>
            <person name="Gotoh Y."/>
            <person name="Taniguchi I."/>
            <person name="Nakamura K."/>
            <person name="Hayashi T."/>
            <person name="Katayama T."/>
            <person name="Uemura T."/>
            <person name="Hattori Y."/>
        </authorList>
    </citation>
    <scope>NUCLEOTIDE SEQUENCE [LARGE SCALE GENOMIC DNA]</scope>
    <source>
        <strain evidence="2 3">SC-9</strain>
    </source>
</reference>
<dbReference type="RefSeq" id="XP_064853658.1">
    <property type="nucleotide sequence ID" value="XM_064997586.1"/>
</dbReference>